<dbReference type="AlphaFoldDB" id="A0A1V9YXF6"/>
<dbReference type="SMART" id="SM00636">
    <property type="entry name" value="Glyco_18"/>
    <property type="match status" value="1"/>
</dbReference>
<evidence type="ECO:0000256" key="2">
    <source>
        <dbReference type="ARBA" id="ARBA00023295"/>
    </source>
</evidence>
<name>A0A1V9YXF6_ACHHY</name>
<dbReference type="PROSITE" id="PS51910">
    <property type="entry name" value="GH18_2"/>
    <property type="match status" value="1"/>
</dbReference>
<keyword evidence="1 3" id="KW-0378">Hydrolase</keyword>
<dbReference type="GO" id="GO:0005975">
    <property type="term" value="P:carbohydrate metabolic process"/>
    <property type="evidence" value="ECO:0007669"/>
    <property type="project" value="InterPro"/>
</dbReference>
<keyword evidence="2 3" id="KW-0326">Glycosidase</keyword>
<comment type="caution">
    <text evidence="6">The sequence shown here is derived from an EMBL/GenBank/DDBJ whole genome shotgun (WGS) entry which is preliminary data.</text>
</comment>
<organism evidence="6 7">
    <name type="scientific">Achlya hypogyna</name>
    <name type="common">Oomycete</name>
    <name type="synonym">Protoachlya hypogyna</name>
    <dbReference type="NCBI Taxonomy" id="1202772"/>
    <lineage>
        <taxon>Eukaryota</taxon>
        <taxon>Sar</taxon>
        <taxon>Stramenopiles</taxon>
        <taxon>Oomycota</taxon>
        <taxon>Saprolegniomycetes</taxon>
        <taxon>Saprolegniales</taxon>
        <taxon>Achlyaceae</taxon>
        <taxon>Achlya</taxon>
    </lineage>
</organism>
<protein>
    <recommendedName>
        <fullName evidence="5">GH18 domain-containing protein</fullName>
    </recommendedName>
</protein>
<accession>A0A1V9YXF6</accession>
<dbReference type="PANTHER" id="PTHR11177">
    <property type="entry name" value="CHITINASE"/>
    <property type="match status" value="1"/>
</dbReference>
<dbReference type="InterPro" id="IPR001579">
    <property type="entry name" value="Glyco_hydro_18_chit_AS"/>
</dbReference>
<evidence type="ECO:0000256" key="3">
    <source>
        <dbReference type="RuleBase" id="RU000489"/>
    </source>
</evidence>
<dbReference type="GO" id="GO:0006032">
    <property type="term" value="P:chitin catabolic process"/>
    <property type="evidence" value="ECO:0007669"/>
    <property type="project" value="TreeGrafter"/>
</dbReference>
<dbReference type="InterPro" id="IPR011583">
    <property type="entry name" value="Chitinase_II/V-like_cat"/>
</dbReference>
<evidence type="ECO:0000259" key="5">
    <source>
        <dbReference type="PROSITE" id="PS51910"/>
    </source>
</evidence>
<sequence length="442" mass="49042">MDNVSMLHRDSQLDSYRTEPLRSCPVLSEDSAQLMEEPFDPTLRHAWPLAPGMLMVALWAYVVGLIVTNTQNVDLTHEQYIIENVLAEDCPAVGTAIPWVQLERKLETCRRHEFYDPLADACRLCPAPTPTDRVFAVYWESQANCARLVNETSTRYVTHVYWAFATVGPDGQVAQSLQYWDDGAVLNCMAELRMRCIKQVVSIGGADCRANFFALKSAAAMDNFISSALAVVKKFGFDGIDIDDETGNMAQANFDWKKNQGPVVAQYLTKLRQGMDQMQAPGEPRYLLSWDEFPSSFDRPLGPYPGCSLSAANAGPAGDSGWHRCFDPEITPLVDWVNIMLYNLPSPEDYAETMNHRIPNWWVPVIPAAKLVIGACSGLGCVEPIPPAQQAYAAAYNGSVLYRGCMLWSATFDILYEKASAMNIMGAAGNYGVKLPFYALDL</sequence>
<dbReference type="GO" id="GO:0005576">
    <property type="term" value="C:extracellular region"/>
    <property type="evidence" value="ECO:0007669"/>
    <property type="project" value="TreeGrafter"/>
</dbReference>
<dbReference type="InterPro" id="IPR017853">
    <property type="entry name" value="GH"/>
</dbReference>
<gene>
    <name evidence="6" type="ORF">ACHHYP_05516</name>
</gene>
<dbReference type="PROSITE" id="PS01095">
    <property type="entry name" value="GH18_1"/>
    <property type="match status" value="1"/>
</dbReference>
<keyword evidence="7" id="KW-1185">Reference proteome</keyword>
<dbReference type="Proteomes" id="UP000243579">
    <property type="component" value="Unassembled WGS sequence"/>
</dbReference>
<dbReference type="GO" id="GO:0004568">
    <property type="term" value="F:chitinase activity"/>
    <property type="evidence" value="ECO:0007669"/>
    <property type="project" value="TreeGrafter"/>
</dbReference>
<evidence type="ECO:0000313" key="6">
    <source>
        <dbReference type="EMBL" id="OQR90436.1"/>
    </source>
</evidence>
<reference evidence="6 7" key="1">
    <citation type="journal article" date="2014" name="Genome Biol. Evol.">
        <title>The secreted proteins of Achlya hypogyna and Thraustotheca clavata identify the ancestral oomycete secretome and reveal gene acquisitions by horizontal gene transfer.</title>
        <authorList>
            <person name="Misner I."/>
            <person name="Blouin N."/>
            <person name="Leonard G."/>
            <person name="Richards T.A."/>
            <person name="Lane C.E."/>
        </authorList>
    </citation>
    <scope>NUCLEOTIDE SEQUENCE [LARGE SCALE GENOMIC DNA]</scope>
    <source>
        <strain evidence="6 7">ATCC 48635</strain>
    </source>
</reference>
<feature type="domain" description="GH18" evidence="5">
    <location>
        <begin position="133"/>
        <end position="425"/>
    </location>
</feature>
<evidence type="ECO:0000313" key="7">
    <source>
        <dbReference type="Proteomes" id="UP000243579"/>
    </source>
</evidence>
<dbReference type="GO" id="GO:0008061">
    <property type="term" value="F:chitin binding"/>
    <property type="evidence" value="ECO:0007669"/>
    <property type="project" value="InterPro"/>
</dbReference>
<proteinExistence type="inferred from homology"/>
<evidence type="ECO:0000256" key="4">
    <source>
        <dbReference type="RuleBase" id="RU004453"/>
    </source>
</evidence>
<dbReference type="STRING" id="1202772.A0A1V9YXF6"/>
<dbReference type="PANTHER" id="PTHR11177:SF317">
    <property type="entry name" value="CHITINASE 12-RELATED"/>
    <property type="match status" value="1"/>
</dbReference>
<dbReference type="InterPro" id="IPR050314">
    <property type="entry name" value="Glycosyl_Hydrlase_18"/>
</dbReference>
<dbReference type="OrthoDB" id="76388at2759"/>
<dbReference type="Gene3D" id="3.20.20.80">
    <property type="entry name" value="Glycosidases"/>
    <property type="match status" value="1"/>
</dbReference>
<evidence type="ECO:0000256" key="1">
    <source>
        <dbReference type="ARBA" id="ARBA00022801"/>
    </source>
</evidence>
<comment type="similarity">
    <text evidence="4">Belongs to the glycosyl hydrolase 18 family.</text>
</comment>
<dbReference type="Pfam" id="PF00704">
    <property type="entry name" value="Glyco_hydro_18"/>
    <property type="match status" value="1"/>
</dbReference>
<dbReference type="InterPro" id="IPR001223">
    <property type="entry name" value="Glyco_hydro18_cat"/>
</dbReference>
<dbReference type="SUPFAM" id="SSF51445">
    <property type="entry name" value="(Trans)glycosidases"/>
    <property type="match status" value="1"/>
</dbReference>
<dbReference type="EMBL" id="JNBR01000627">
    <property type="protein sequence ID" value="OQR90436.1"/>
    <property type="molecule type" value="Genomic_DNA"/>
</dbReference>